<evidence type="ECO:0000313" key="2">
    <source>
        <dbReference type="Proteomes" id="UP001470023"/>
    </source>
</evidence>
<gene>
    <name evidence="1" type="ORF">ABT272_44400</name>
</gene>
<proteinExistence type="predicted"/>
<organism evidence="1 2">
    <name type="scientific">Streptomyces sp. 900105245</name>
    <dbReference type="NCBI Taxonomy" id="3154379"/>
    <lineage>
        <taxon>Bacteria</taxon>
        <taxon>Bacillati</taxon>
        <taxon>Actinomycetota</taxon>
        <taxon>Actinomycetes</taxon>
        <taxon>Kitasatosporales</taxon>
        <taxon>Streptomycetaceae</taxon>
        <taxon>Streptomyces</taxon>
    </lineage>
</organism>
<dbReference type="Proteomes" id="UP001470023">
    <property type="component" value="Unassembled WGS sequence"/>
</dbReference>
<keyword evidence="2" id="KW-1185">Reference proteome</keyword>
<sequence>MQRWRRAWREGGTEALRSTSPATVHALVVAARFNDPAALRESTVDQYILRICLHLAPDAHQAR</sequence>
<dbReference type="EMBL" id="JBEPAZ010000136">
    <property type="protein sequence ID" value="MER6434566.1"/>
    <property type="molecule type" value="Genomic_DNA"/>
</dbReference>
<accession>A0ABV1ULF5</accession>
<reference evidence="1 2" key="1">
    <citation type="submission" date="2024-06" db="EMBL/GenBank/DDBJ databases">
        <title>The Natural Products Discovery Center: Release of the First 8490 Sequenced Strains for Exploring Actinobacteria Biosynthetic Diversity.</title>
        <authorList>
            <person name="Kalkreuter E."/>
            <person name="Kautsar S.A."/>
            <person name="Yang D."/>
            <person name="Bader C.D."/>
            <person name="Teijaro C.N."/>
            <person name="Fluegel L."/>
            <person name="Davis C.M."/>
            <person name="Simpson J.R."/>
            <person name="Lauterbach L."/>
            <person name="Steele A.D."/>
            <person name="Gui C."/>
            <person name="Meng S."/>
            <person name="Li G."/>
            <person name="Viehrig K."/>
            <person name="Ye F."/>
            <person name="Su P."/>
            <person name="Kiefer A.F."/>
            <person name="Nichols A."/>
            <person name="Cepeda A.J."/>
            <person name="Yan W."/>
            <person name="Fan B."/>
            <person name="Jiang Y."/>
            <person name="Adhikari A."/>
            <person name="Zheng C.-J."/>
            <person name="Schuster L."/>
            <person name="Cowan T.M."/>
            <person name="Smanski M.J."/>
            <person name="Chevrette M.G."/>
            <person name="De Carvalho L.P.S."/>
            <person name="Shen B."/>
        </authorList>
    </citation>
    <scope>NUCLEOTIDE SEQUENCE [LARGE SCALE GENOMIC DNA]</scope>
    <source>
        <strain evidence="1 2">NPDC001166</strain>
    </source>
</reference>
<dbReference type="RefSeq" id="WP_352066376.1">
    <property type="nucleotide sequence ID" value="NZ_JBEPAZ010000136.1"/>
</dbReference>
<name>A0ABV1ULF5_9ACTN</name>
<comment type="caution">
    <text evidence="1">The sequence shown here is derived from an EMBL/GenBank/DDBJ whole genome shotgun (WGS) entry which is preliminary data.</text>
</comment>
<protein>
    <submittedName>
        <fullName evidence="1">Uncharacterized protein</fullName>
    </submittedName>
</protein>
<evidence type="ECO:0000313" key="1">
    <source>
        <dbReference type="EMBL" id="MER6434566.1"/>
    </source>
</evidence>